<dbReference type="Proteomes" id="UP000323258">
    <property type="component" value="Unassembled WGS sequence"/>
</dbReference>
<dbReference type="OrthoDB" id="7915172at2"/>
<reference evidence="2 3" key="2">
    <citation type="submission" date="2019-09" db="EMBL/GenBank/DDBJ databases">
        <title>Mesorhizobium sp. MaA-C15 isolated from Microcystis aeruginosa.</title>
        <authorList>
            <person name="Jeong S.E."/>
            <person name="Jin H.M."/>
            <person name="Jeon C.O."/>
        </authorList>
    </citation>
    <scope>NUCLEOTIDE SEQUENCE [LARGE SCALE GENOMIC DNA]</scope>
    <source>
        <strain evidence="2 3">MaA-C15</strain>
    </source>
</reference>
<comment type="caution">
    <text evidence="2">The sequence shown here is derived from an EMBL/GenBank/DDBJ whole genome shotgun (WGS) entry which is preliminary data.</text>
</comment>
<proteinExistence type="predicted"/>
<dbReference type="AlphaFoldDB" id="A0A5D4H2T2"/>
<evidence type="ECO:0000313" key="2">
    <source>
        <dbReference type="EMBL" id="TYR33745.1"/>
    </source>
</evidence>
<dbReference type="EMBL" id="VSZS01000058">
    <property type="protein sequence ID" value="TYR33745.1"/>
    <property type="molecule type" value="Genomic_DNA"/>
</dbReference>
<keyword evidence="3" id="KW-1185">Reference proteome</keyword>
<sequence length="180" mass="19181">MIARAFLSALLPVVASMAVVGSAHASEKDKRFFSKVQGEWSGPGEIVAGKYKGTRFTCNFTGATPDGKVGMSLDGGCRVGLFTQKMSASVEHKGRQGYRGTFMDGAIGEGLDVVGGNVNGERVTLTLNRNQLNGAMLARLPNDDTMHVTVSVKVDNEMVPVIGMNLKRMDTRAVGSIDNR</sequence>
<keyword evidence="1" id="KW-0732">Signal</keyword>
<organism evidence="2 3">
    <name type="scientific">Neoaquamicrobium microcysteis</name>
    <dbReference type="NCBI Taxonomy" id="2682781"/>
    <lineage>
        <taxon>Bacteria</taxon>
        <taxon>Pseudomonadati</taxon>
        <taxon>Pseudomonadota</taxon>
        <taxon>Alphaproteobacteria</taxon>
        <taxon>Hyphomicrobiales</taxon>
        <taxon>Phyllobacteriaceae</taxon>
        <taxon>Neoaquamicrobium</taxon>
    </lineage>
</organism>
<name>A0A5D4H2T2_9HYPH</name>
<protein>
    <submittedName>
        <fullName evidence="2">Uncharacterized protein</fullName>
    </submittedName>
</protein>
<dbReference type="RefSeq" id="WP_148913951.1">
    <property type="nucleotide sequence ID" value="NZ_VSZS01000058.1"/>
</dbReference>
<gene>
    <name evidence="2" type="ORF">FY036_06735</name>
</gene>
<evidence type="ECO:0000313" key="3">
    <source>
        <dbReference type="Proteomes" id="UP000323258"/>
    </source>
</evidence>
<evidence type="ECO:0000256" key="1">
    <source>
        <dbReference type="SAM" id="SignalP"/>
    </source>
</evidence>
<accession>A0A5D4H2T2</accession>
<feature type="signal peptide" evidence="1">
    <location>
        <begin position="1"/>
        <end position="25"/>
    </location>
</feature>
<reference evidence="2 3" key="1">
    <citation type="submission" date="2019-08" db="EMBL/GenBank/DDBJ databases">
        <authorList>
            <person name="Seo Y.L."/>
        </authorList>
    </citation>
    <scope>NUCLEOTIDE SEQUENCE [LARGE SCALE GENOMIC DNA]</scope>
    <source>
        <strain evidence="2 3">MaA-C15</strain>
    </source>
</reference>
<feature type="chain" id="PRO_5023035836" evidence="1">
    <location>
        <begin position="26"/>
        <end position="180"/>
    </location>
</feature>